<sequence length="73" mass="8381">MIRFFLGLLLGIFLFLVVGSIILEEFPAIQPLWQEFKKAIVRLYDMALVRYGAVTTFLIIIAIFIVFGSSRKI</sequence>
<dbReference type="OrthoDB" id="2935618at2"/>
<keyword evidence="1" id="KW-0472">Membrane</keyword>
<reference evidence="2 3" key="1">
    <citation type="submission" date="2019-05" db="EMBL/GenBank/DDBJ databases">
        <title>Genomic analysis of Lentibacillus sp. NKC220-2.</title>
        <authorList>
            <person name="Oh Y.J."/>
        </authorList>
    </citation>
    <scope>NUCLEOTIDE SEQUENCE [LARGE SCALE GENOMIC DNA]</scope>
    <source>
        <strain evidence="2 3">NKC220-2</strain>
    </source>
</reference>
<dbReference type="EMBL" id="VCIA01000001">
    <property type="protein sequence ID" value="TMN20859.1"/>
    <property type="molecule type" value="Genomic_DNA"/>
</dbReference>
<comment type="caution">
    <text evidence="2">The sequence shown here is derived from an EMBL/GenBank/DDBJ whole genome shotgun (WGS) entry which is preliminary data.</text>
</comment>
<feature type="transmembrane region" description="Helical" evidence="1">
    <location>
        <begin position="47"/>
        <end position="67"/>
    </location>
</feature>
<gene>
    <name evidence="2" type="ORF">FFL34_01075</name>
</gene>
<keyword evidence="1" id="KW-1133">Transmembrane helix</keyword>
<keyword evidence="1" id="KW-0812">Transmembrane</keyword>
<evidence type="ECO:0000256" key="1">
    <source>
        <dbReference type="SAM" id="Phobius"/>
    </source>
</evidence>
<accession>A0A5S3QGK7</accession>
<dbReference type="Proteomes" id="UP000306980">
    <property type="component" value="Unassembled WGS sequence"/>
</dbReference>
<proteinExistence type="predicted"/>
<evidence type="ECO:0000313" key="3">
    <source>
        <dbReference type="Proteomes" id="UP000306980"/>
    </source>
</evidence>
<dbReference type="AlphaFoldDB" id="A0A5S3QGK7"/>
<name>A0A5S3QGK7_9BACI</name>
<evidence type="ECO:0000313" key="2">
    <source>
        <dbReference type="EMBL" id="TMN20859.1"/>
    </source>
</evidence>
<dbReference type="RefSeq" id="WP_138600572.1">
    <property type="nucleotide sequence ID" value="NZ_VCIA01000001.1"/>
</dbReference>
<protein>
    <submittedName>
        <fullName evidence="2">Uncharacterized protein</fullName>
    </submittedName>
</protein>
<organism evidence="2 3">
    <name type="scientific">Lentibacillus cibarius</name>
    <dbReference type="NCBI Taxonomy" id="2583219"/>
    <lineage>
        <taxon>Bacteria</taxon>
        <taxon>Bacillati</taxon>
        <taxon>Bacillota</taxon>
        <taxon>Bacilli</taxon>
        <taxon>Bacillales</taxon>
        <taxon>Bacillaceae</taxon>
        <taxon>Lentibacillus</taxon>
    </lineage>
</organism>